<dbReference type="EMBL" id="JANPWB010000004">
    <property type="protein sequence ID" value="KAJ1194756.1"/>
    <property type="molecule type" value="Genomic_DNA"/>
</dbReference>
<dbReference type="AlphaFoldDB" id="A0AAV7V2D7"/>
<proteinExistence type="predicted"/>
<evidence type="ECO:0000256" key="1">
    <source>
        <dbReference type="SAM" id="MobiDB-lite"/>
    </source>
</evidence>
<name>A0AAV7V2D7_PLEWA</name>
<evidence type="ECO:0000313" key="3">
    <source>
        <dbReference type="Proteomes" id="UP001066276"/>
    </source>
</evidence>
<evidence type="ECO:0000313" key="2">
    <source>
        <dbReference type="EMBL" id="KAJ1194756.1"/>
    </source>
</evidence>
<keyword evidence="3" id="KW-1185">Reference proteome</keyword>
<dbReference type="Proteomes" id="UP001066276">
    <property type="component" value="Chromosome 2_2"/>
</dbReference>
<sequence>MGIVSGYKAGSTTRIPRPSGGEEHIKKALSGHHPQENSEEAIEPTDREGLACCSWGAAGIPAPHVPGCEMSSSLECQSTESEGSTVDDGGPPKVAPVTAEDLI</sequence>
<accession>A0AAV7V2D7</accession>
<feature type="region of interest" description="Disordered" evidence="1">
    <location>
        <begin position="1"/>
        <end position="46"/>
    </location>
</feature>
<gene>
    <name evidence="2" type="ORF">NDU88_004042</name>
</gene>
<reference evidence="2" key="1">
    <citation type="journal article" date="2022" name="bioRxiv">
        <title>Sequencing and chromosome-scale assembly of the giantPleurodeles waltlgenome.</title>
        <authorList>
            <person name="Brown T."/>
            <person name="Elewa A."/>
            <person name="Iarovenko S."/>
            <person name="Subramanian E."/>
            <person name="Araus A.J."/>
            <person name="Petzold A."/>
            <person name="Susuki M."/>
            <person name="Suzuki K.-i.T."/>
            <person name="Hayashi T."/>
            <person name="Toyoda A."/>
            <person name="Oliveira C."/>
            <person name="Osipova E."/>
            <person name="Leigh N.D."/>
            <person name="Simon A."/>
            <person name="Yun M.H."/>
        </authorList>
    </citation>
    <scope>NUCLEOTIDE SEQUENCE</scope>
    <source>
        <strain evidence="2">20211129_DDA</strain>
        <tissue evidence="2">Liver</tissue>
    </source>
</reference>
<comment type="caution">
    <text evidence="2">The sequence shown here is derived from an EMBL/GenBank/DDBJ whole genome shotgun (WGS) entry which is preliminary data.</text>
</comment>
<organism evidence="2 3">
    <name type="scientific">Pleurodeles waltl</name>
    <name type="common">Iberian ribbed newt</name>
    <dbReference type="NCBI Taxonomy" id="8319"/>
    <lineage>
        <taxon>Eukaryota</taxon>
        <taxon>Metazoa</taxon>
        <taxon>Chordata</taxon>
        <taxon>Craniata</taxon>
        <taxon>Vertebrata</taxon>
        <taxon>Euteleostomi</taxon>
        <taxon>Amphibia</taxon>
        <taxon>Batrachia</taxon>
        <taxon>Caudata</taxon>
        <taxon>Salamandroidea</taxon>
        <taxon>Salamandridae</taxon>
        <taxon>Pleurodelinae</taxon>
        <taxon>Pleurodeles</taxon>
    </lineage>
</organism>
<feature type="region of interest" description="Disordered" evidence="1">
    <location>
        <begin position="64"/>
        <end position="103"/>
    </location>
</feature>
<feature type="compositionally biased region" description="Polar residues" evidence="1">
    <location>
        <begin position="70"/>
        <end position="84"/>
    </location>
</feature>
<protein>
    <submittedName>
        <fullName evidence="2">Uncharacterized protein</fullName>
    </submittedName>
</protein>